<dbReference type="AlphaFoldDB" id="A0A9P6UHJ7"/>
<reference evidence="2" key="1">
    <citation type="journal article" date="2020" name="Fungal Divers.">
        <title>Resolving the Mortierellaceae phylogeny through synthesis of multi-gene phylogenetics and phylogenomics.</title>
        <authorList>
            <person name="Vandepol N."/>
            <person name="Liber J."/>
            <person name="Desiro A."/>
            <person name="Na H."/>
            <person name="Kennedy M."/>
            <person name="Barry K."/>
            <person name="Grigoriev I.V."/>
            <person name="Miller A.N."/>
            <person name="O'Donnell K."/>
            <person name="Stajich J.E."/>
            <person name="Bonito G."/>
        </authorList>
    </citation>
    <scope>NUCLEOTIDE SEQUENCE</scope>
    <source>
        <strain evidence="2">REB-010B</strain>
    </source>
</reference>
<feature type="chain" id="PRO_5040162047" description="Chitinase" evidence="1">
    <location>
        <begin position="21"/>
        <end position="366"/>
    </location>
</feature>
<proteinExistence type="predicted"/>
<comment type="caution">
    <text evidence="2">The sequence shown here is derived from an EMBL/GenBank/DDBJ whole genome shotgun (WGS) entry which is preliminary data.</text>
</comment>
<name>A0A9P6UHJ7_9FUNG</name>
<evidence type="ECO:0000256" key="1">
    <source>
        <dbReference type="SAM" id="SignalP"/>
    </source>
</evidence>
<dbReference type="OrthoDB" id="2107553at2759"/>
<keyword evidence="3" id="KW-1185">Reference proteome</keyword>
<gene>
    <name evidence="2" type="ORF">BGZ99_002863</name>
</gene>
<dbReference type="Proteomes" id="UP000738325">
    <property type="component" value="Unassembled WGS sequence"/>
</dbReference>
<dbReference type="EMBL" id="JAAAIP010001910">
    <property type="protein sequence ID" value="KAG0302917.1"/>
    <property type="molecule type" value="Genomic_DNA"/>
</dbReference>
<evidence type="ECO:0008006" key="4">
    <source>
        <dbReference type="Google" id="ProtNLM"/>
    </source>
</evidence>
<evidence type="ECO:0000313" key="2">
    <source>
        <dbReference type="EMBL" id="KAG0302917.1"/>
    </source>
</evidence>
<evidence type="ECO:0000313" key="3">
    <source>
        <dbReference type="Proteomes" id="UP000738325"/>
    </source>
</evidence>
<organism evidence="2 3">
    <name type="scientific">Dissophora globulifera</name>
    <dbReference type="NCBI Taxonomy" id="979702"/>
    <lineage>
        <taxon>Eukaryota</taxon>
        <taxon>Fungi</taxon>
        <taxon>Fungi incertae sedis</taxon>
        <taxon>Mucoromycota</taxon>
        <taxon>Mortierellomycotina</taxon>
        <taxon>Mortierellomycetes</taxon>
        <taxon>Mortierellales</taxon>
        <taxon>Mortierellaceae</taxon>
        <taxon>Dissophora</taxon>
    </lineage>
</organism>
<sequence length="366" mass="38525">MRFKTLLLAAGCLVVPLVKAIKIVDITQLSGPSANTPVPAAGDGSVTDPASTTFGTGSNSRLALYVPSTVYKDYPGWLPFYKALVFQGIPVTVTKDINVAKNHATVVAYQALQSKYMGLTDGSTWSTYVAGGKTLIAIGMTSTDASLKSTFSVTPNTATNTASRAAIVLQAPSSSYPVSSVNAQFDLTDVRDAQIALWSGDLNTGFPTIGYTLSASTAPYGVFALGSYLTNSGSTDTLKAITIKSNASGGKAVAIGLDVGAYVGKSNGGKTGGIPRSYDAQYEPGYDNFFRLIKSLYVTSTPTGLVTSWPVPGNKGVHFSWTYDIDAQDSYEFALDVSKDLQSRGIRGTINWQAKLVKDAYDVASL</sequence>
<accession>A0A9P6UHJ7</accession>
<keyword evidence="1" id="KW-0732">Signal</keyword>
<feature type="signal peptide" evidence="1">
    <location>
        <begin position="1"/>
        <end position="20"/>
    </location>
</feature>
<protein>
    <recommendedName>
        <fullName evidence="4">Chitinase</fullName>
    </recommendedName>
</protein>